<evidence type="ECO:0000313" key="1">
    <source>
        <dbReference type="EMBL" id="MBM0651032.1"/>
    </source>
</evidence>
<dbReference type="EMBL" id="JAEUAH010000013">
    <property type="protein sequence ID" value="MBM0651032.1"/>
    <property type="molecule type" value="Genomic_DNA"/>
</dbReference>
<keyword evidence="2" id="KW-1185">Reference proteome</keyword>
<comment type="caution">
    <text evidence="1">The sequence shown here is derived from an EMBL/GenBank/DDBJ whole genome shotgun (WGS) entry which is preliminary data.</text>
</comment>
<accession>A0ABS1YXP3</accession>
<dbReference type="Proteomes" id="UP000603506">
    <property type="component" value="Unassembled WGS sequence"/>
</dbReference>
<evidence type="ECO:0000313" key="2">
    <source>
        <dbReference type="Proteomes" id="UP000603506"/>
    </source>
</evidence>
<reference evidence="1 2" key="1">
    <citation type="submission" date="2021-01" db="EMBL/GenBank/DDBJ databases">
        <title>Evidence that Capnocytophaga endodontalis is a later homotypic synonym for Capnocytophaga genospecies AHN8471, and request for opinion on proposed recognition of strain AHN8471 as type strain of the species.</title>
        <authorList>
            <person name="Nicholson A.C."/>
            <person name="Hopper C.L."/>
            <person name="Gulvik C.A."/>
            <person name="Mcquiston J.R."/>
            <person name="Lau E.F."/>
        </authorList>
    </citation>
    <scope>NUCLEOTIDE SEQUENCE [LARGE SCALE GENOMIC DNA]</scope>
    <source>
        <strain evidence="1 2">AHN9576</strain>
    </source>
</reference>
<gene>
    <name evidence="1" type="ORF">JNB19_09760</name>
</gene>
<name>A0ABS1YXP3_9FLAO</name>
<evidence type="ECO:0008006" key="3">
    <source>
        <dbReference type="Google" id="ProtNLM"/>
    </source>
</evidence>
<proteinExistence type="predicted"/>
<dbReference type="RefSeq" id="WP_203093349.1">
    <property type="nucleotide sequence ID" value="NZ_JAESPH010000004.1"/>
</dbReference>
<organism evidence="1 2">
    <name type="scientific">Capnocytophaga genosp. AHN8471</name>
    <dbReference type="NCBI Taxonomy" id="327574"/>
    <lineage>
        <taxon>Bacteria</taxon>
        <taxon>Pseudomonadati</taxon>
        <taxon>Bacteroidota</taxon>
        <taxon>Flavobacteriia</taxon>
        <taxon>Flavobacteriales</taxon>
        <taxon>Flavobacteriaceae</taxon>
        <taxon>Capnocytophaga</taxon>
    </lineage>
</organism>
<sequence>MDFRNTTYKRGIRNNNPGNIIINNTPWEGLVPLPQNTDGKFQQFKTLEHGLRALMTNARTYILKYGANTIEKLMSKWAPPHENDTKKYINFIATQLNISPTQTLTKTDLTQKFFITIAKAIAQMECAPDHVRIPQASYEKAHSMMSPLKDFINEKKKE</sequence>
<protein>
    <recommendedName>
        <fullName evidence="3">Structural protein P5</fullName>
    </recommendedName>
</protein>